<keyword evidence="6" id="KW-0411">Iron-sulfur</keyword>
<gene>
    <name evidence="9" type="ordered locus">Halha_1232</name>
</gene>
<dbReference type="InterPro" id="IPR006067">
    <property type="entry name" value="NO2/SO3_Rdtase_4Fe4S_dom"/>
</dbReference>
<keyword evidence="10" id="KW-1185">Reference proteome</keyword>
<evidence type="ECO:0000259" key="8">
    <source>
        <dbReference type="Pfam" id="PF03460"/>
    </source>
</evidence>
<dbReference type="GO" id="GO:0016491">
    <property type="term" value="F:oxidoreductase activity"/>
    <property type="evidence" value="ECO:0007669"/>
    <property type="project" value="UniProtKB-KW"/>
</dbReference>
<dbReference type="PRINTS" id="PR00397">
    <property type="entry name" value="SIROHAEM"/>
</dbReference>
<evidence type="ECO:0000256" key="1">
    <source>
        <dbReference type="ARBA" id="ARBA00022485"/>
    </source>
</evidence>
<feature type="domain" description="Nitrite/sulphite reductase 4Fe-4S" evidence="7">
    <location>
        <begin position="91"/>
        <end position="223"/>
    </location>
</feature>
<organism evidence="9 10">
    <name type="scientific">Halobacteroides halobius (strain ATCC 35273 / DSM 5150 / MD-1)</name>
    <dbReference type="NCBI Taxonomy" id="748449"/>
    <lineage>
        <taxon>Bacteria</taxon>
        <taxon>Bacillati</taxon>
        <taxon>Bacillota</taxon>
        <taxon>Clostridia</taxon>
        <taxon>Halanaerobiales</taxon>
        <taxon>Halobacteroidaceae</taxon>
        <taxon>Halobacteroides</taxon>
    </lineage>
</organism>
<dbReference type="eggNOG" id="COG1251">
    <property type="taxonomic scope" value="Bacteria"/>
</dbReference>
<dbReference type="GO" id="GO:0051539">
    <property type="term" value="F:4 iron, 4 sulfur cluster binding"/>
    <property type="evidence" value="ECO:0007669"/>
    <property type="project" value="UniProtKB-KW"/>
</dbReference>
<keyword evidence="3" id="KW-0479">Metal-binding</keyword>
<evidence type="ECO:0000259" key="7">
    <source>
        <dbReference type="Pfam" id="PF01077"/>
    </source>
</evidence>
<dbReference type="SUPFAM" id="SSF56014">
    <property type="entry name" value="Nitrite and sulphite reductase 4Fe-4S domain-like"/>
    <property type="match status" value="1"/>
</dbReference>
<dbReference type="InterPro" id="IPR006066">
    <property type="entry name" value="NO2/SO3_Rdtase_FeS/sirohaem_BS"/>
</dbReference>
<evidence type="ECO:0000256" key="6">
    <source>
        <dbReference type="ARBA" id="ARBA00023014"/>
    </source>
</evidence>
<dbReference type="Proteomes" id="UP000010880">
    <property type="component" value="Chromosome"/>
</dbReference>
<dbReference type="PIRSF" id="PIRSF037487">
    <property type="entry name" value="Sulfite_red_assimil"/>
    <property type="match status" value="1"/>
</dbReference>
<dbReference type="HOGENOM" id="CLU_072599_0_0_9"/>
<dbReference type="PANTHER" id="PTHR43809:SF1">
    <property type="entry name" value="NITRITE REDUCTASE (NADH) LARGE SUBUNIT"/>
    <property type="match status" value="1"/>
</dbReference>
<dbReference type="KEGG" id="hhl:Halha_1232"/>
<dbReference type="InterPro" id="IPR017220">
    <property type="entry name" value="Sulphite_reductase_assimil"/>
</dbReference>
<dbReference type="InterPro" id="IPR045854">
    <property type="entry name" value="NO2/SO3_Rdtase_4Fe4S_sf"/>
</dbReference>
<dbReference type="EMBL" id="CP003359">
    <property type="protein sequence ID" value="AGB41179.1"/>
    <property type="molecule type" value="Genomic_DNA"/>
</dbReference>
<dbReference type="STRING" id="748449.Halha_1232"/>
<dbReference type="GO" id="GO:0020037">
    <property type="term" value="F:heme binding"/>
    <property type="evidence" value="ECO:0007669"/>
    <property type="project" value="InterPro"/>
</dbReference>
<evidence type="ECO:0000256" key="3">
    <source>
        <dbReference type="ARBA" id="ARBA00022723"/>
    </source>
</evidence>
<evidence type="ECO:0000256" key="2">
    <source>
        <dbReference type="ARBA" id="ARBA00022617"/>
    </source>
</evidence>
<dbReference type="InterPro" id="IPR005117">
    <property type="entry name" value="NiRdtase/SiRdtase_haem-b_fer"/>
</dbReference>
<keyword evidence="2" id="KW-0349">Heme</keyword>
<reference evidence="10" key="1">
    <citation type="submission" date="2012-02" db="EMBL/GenBank/DDBJ databases">
        <title>The complete genome of Halobacteroides halobius DSM 5150.</title>
        <authorList>
            <person name="Lucas S."/>
            <person name="Copeland A."/>
            <person name="Lapidus A."/>
            <person name="Glavina del Rio T."/>
            <person name="Dalin E."/>
            <person name="Tice H."/>
            <person name="Bruce D."/>
            <person name="Goodwin L."/>
            <person name="Pitluck S."/>
            <person name="Peters L."/>
            <person name="Mikhailova N."/>
            <person name="Gu W."/>
            <person name="Kyrpides N."/>
            <person name="Mavromatis K."/>
            <person name="Ivanova N."/>
            <person name="Brettin T."/>
            <person name="Detter J.C."/>
            <person name="Han C."/>
            <person name="Larimer F."/>
            <person name="Land M."/>
            <person name="Hauser L."/>
            <person name="Markowitz V."/>
            <person name="Cheng J.-F."/>
            <person name="Hugenholtz P."/>
            <person name="Woyke T."/>
            <person name="Wu D."/>
            <person name="Tindall B."/>
            <person name="Pomrenke H."/>
            <person name="Brambilla E."/>
            <person name="Klenk H.-P."/>
            <person name="Eisen J.A."/>
        </authorList>
    </citation>
    <scope>NUCLEOTIDE SEQUENCE [LARGE SCALE GENOMIC DNA]</scope>
    <source>
        <strain evidence="10">ATCC 35273 / DSM 5150 / MD-1</strain>
    </source>
</reference>
<dbReference type="Pfam" id="PF01077">
    <property type="entry name" value="NIR_SIR"/>
    <property type="match status" value="1"/>
</dbReference>
<dbReference type="InterPro" id="IPR036136">
    <property type="entry name" value="Nit/Sulf_reduc_fer-like_dom_sf"/>
</dbReference>
<feature type="domain" description="Nitrite/Sulfite reductase ferredoxin-like" evidence="8">
    <location>
        <begin position="17"/>
        <end position="78"/>
    </location>
</feature>
<evidence type="ECO:0000313" key="10">
    <source>
        <dbReference type="Proteomes" id="UP000010880"/>
    </source>
</evidence>
<dbReference type="RefSeq" id="WP_015326901.1">
    <property type="nucleotide sequence ID" value="NC_019978.1"/>
</dbReference>
<dbReference type="PANTHER" id="PTHR43809">
    <property type="entry name" value="NITRITE REDUCTASE (NADH) LARGE SUBUNIT"/>
    <property type="match status" value="1"/>
</dbReference>
<evidence type="ECO:0000256" key="4">
    <source>
        <dbReference type="ARBA" id="ARBA00023002"/>
    </source>
</evidence>
<evidence type="ECO:0000313" key="9">
    <source>
        <dbReference type="EMBL" id="AGB41179.1"/>
    </source>
</evidence>
<protein>
    <submittedName>
        <fullName evidence="9">NAD(P)H-nitrite reductase</fullName>
    </submittedName>
</protein>
<dbReference type="Pfam" id="PF03460">
    <property type="entry name" value="NIR_SIR_ferr"/>
    <property type="match status" value="1"/>
</dbReference>
<dbReference type="Gene3D" id="3.30.413.10">
    <property type="entry name" value="Sulfite Reductase Hemoprotein, domain 1"/>
    <property type="match status" value="1"/>
</dbReference>
<keyword evidence="5" id="KW-0408">Iron</keyword>
<dbReference type="AlphaFoldDB" id="L0K9X5"/>
<dbReference type="PROSITE" id="PS00365">
    <property type="entry name" value="NIR_SIR"/>
    <property type="match status" value="1"/>
</dbReference>
<keyword evidence="4" id="KW-0560">Oxidoreductase</keyword>
<accession>L0K9X5</accession>
<keyword evidence="1" id="KW-0004">4Fe-4S</keyword>
<evidence type="ECO:0000256" key="5">
    <source>
        <dbReference type="ARBA" id="ARBA00023004"/>
    </source>
</evidence>
<proteinExistence type="predicted"/>
<dbReference type="GO" id="GO:0046872">
    <property type="term" value="F:metal ion binding"/>
    <property type="evidence" value="ECO:0007669"/>
    <property type="project" value="UniProtKB-KW"/>
</dbReference>
<dbReference type="SUPFAM" id="SSF55124">
    <property type="entry name" value="Nitrite/Sulfite reductase N-terminal domain-like"/>
    <property type="match status" value="1"/>
</dbReference>
<name>L0K9X5_HALHC</name>
<sequence>MFKAPFPSGANLQKLKNEERTYSISPHISGGLTNAQTLKKIATVAEKYNCGIKITSGQQIKLMGLKADQVDDVWADLEMEPKDKSGLKCKGVRFCSGNRFCKRAALDSVRLGRALEDKYLGMELPSRLKMGVSGCSHSCTAPAIRDIGIVGDEDGFEVRVGGSGGSKPRLAKPLAYGLNQNQTLALVEQIINVYKAKGRVKERLGDMIERISWIEFSTQVKKDQVKELIPLEKFKIENKQKNASYKCQHE</sequence>
<dbReference type="OrthoDB" id="9800558at2"/>
<dbReference type="InterPro" id="IPR052034">
    <property type="entry name" value="NasD-like"/>
</dbReference>